<proteinExistence type="predicted"/>
<accession>A0AAV9HA82</accession>
<evidence type="ECO:0000259" key="1">
    <source>
        <dbReference type="Pfam" id="PF01636"/>
    </source>
</evidence>
<evidence type="ECO:0000313" key="3">
    <source>
        <dbReference type="Proteomes" id="UP001321749"/>
    </source>
</evidence>
<protein>
    <recommendedName>
        <fullName evidence="1">Aminoglycoside phosphotransferase domain-containing protein</fullName>
    </recommendedName>
</protein>
<dbReference type="AlphaFoldDB" id="A0AAV9HA82"/>
<organism evidence="2 3">
    <name type="scientific">Cladorrhinum samala</name>
    <dbReference type="NCBI Taxonomy" id="585594"/>
    <lineage>
        <taxon>Eukaryota</taxon>
        <taxon>Fungi</taxon>
        <taxon>Dikarya</taxon>
        <taxon>Ascomycota</taxon>
        <taxon>Pezizomycotina</taxon>
        <taxon>Sordariomycetes</taxon>
        <taxon>Sordariomycetidae</taxon>
        <taxon>Sordariales</taxon>
        <taxon>Podosporaceae</taxon>
        <taxon>Cladorrhinum</taxon>
    </lineage>
</organism>
<dbReference type="EMBL" id="MU865178">
    <property type="protein sequence ID" value="KAK4456680.1"/>
    <property type="molecule type" value="Genomic_DNA"/>
</dbReference>
<dbReference type="PANTHER" id="PTHR21310">
    <property type="entry name" value="AMINOGLYCOSIDE PHOSPHOTRANSFERASE-RELATED-RELATED"/>
    <property type="match status" value="1"/>
</dbReference>
<feature type="domain" description="Aminoglycoside phosphotransferase" evidence="1">
    <location>
        <begin position="184"/>
        <end position="371"/>
    </location>
</feature>
<dbReference type="InterPro" id="IPR051678">
    <property type="entry name" value="AGP_Transferase"/>
</dbReference>
<dbReference type="Proteomes" id="UP001321749">
    <property type="component" value="Unassembled WGS sequence"/>
</dbReference>
<reference evidence="2" key="1">
    <citation type="journal article" date="2023" name="Mol. Phylogenet. Evol.">
        <title>Genome-scale phylogeny and comparative genomics of the fungal order Sordariales.</title>
        <authorList>
            <person name="Hensen N."/>
            <person name="Bonometti L."/>
            <person name="Westerberg I."/>
            <person name="Brannstrom I.O."/>
            <person name="Guillou S."/>
            <person name="Cros-Aarteil S."/>
            <person name="Calhoun S."/>
            <person name="Haridas S."/>
            <person name="Kuo A."/>
            <person name="Mondo S."/>
            <person name="Pangilinan J."/>
            <person name="Riley R."/>
            <person name="LaButti K."/>
            <person name="Andreopoulos B."/>
            <person name="Lipzen A."/>
            <person name="Chen C."/>
            <person name="Yan M."/>
            <person name="Daum C."/>
            <person name="Ng V."/>
            <person name="Clum A."/>
            <person name="Steindorff A."/>
            <person name="Ohm R.A."/>
            <person name="Martin F."/>
            <person name="Silar P."/>
            <person name="Natvig D.O."/>
            <person name="Lalanne C."/>
            <person name="Gautier V."/>
            <person name="Ament-Velasquez S.L."/>
            <person name="Kruys A."/>
            <person name="Hutchinson M.I."/>
            <person name="Powell A.J."/>
            <person name="Barry K."/>
            <person name="Miller A.N."/>
            <person name="Grigoriev I.V."/>
            <person name="Debuchy R."/>
            <person name="Gladieux P."/>
            <person name="Hiltunen Thoren M."/>
            <person name="Johannesson H."/>
        </authorList>
    </citation>
    <scope>NUCLEOTIDE SEQUENCE</scope>
    <source>
        <strain evidence="2">PSN324</strain>
    </source>
</reference>
<comment type="caution">
    <text evidence="2">The sequence shown here is derived from an EMBL/GenBank/DDBJ whole genome shotgun (WGS) entry which is preliminary data.</text>
</comment>
<dbReference type="InterPro" id="IPR002575">
    <property type="entry name" value="Aminoglycoside_PTrfase"/>
</dbReference>
<evidence type="ECO:0000313" key="2">
    <source>
        <dbReference type="EMBL" id="KAK4456680.1"/>
    </source>
</evidence>
<dbReference type="SUPFAM" id="SSF56112">
    <property type="entry name" value="Protein kinase-like (PK-like)"/>
    <property type="match status" value="1"/>
</dbReference>
<sequence length="423" mass="46226">MLLNSAYLKSFAGPPARPISAPDPDPFQALYDSLSNLTLTPGSVSGPSQPAPAQPATVQGINANDIPINHAQIPCPVTDLSPIPASILFPPGDNVIFAHSSYFVSPSSRGTDLPTPSHIRADLITRAFTSGHFPTSLPLPAQETPQLIPYPSVNLLVKYGHESQVTSTEAKTILLVGRLLENVVPVPEVFGWRRDVEAKERVIYMSLPAGQTLASRWDSLTTFEKDSICLQLRAYVRQWRRLSQPPGRSIVGGIDSTPLNDDIFQFVQSQTTNSGLTIPPAGPFPNVSNFHSYFVATAVALSQNKHGNGTQEINYQPHHLFPNNVPLAFTHGALHPRNVVISEGPNPKIEAIIGWEQAGWYPAYWELCKARLECSRNGGGIGGEWETKYLPGILNVDGYGVESEGWNGRALLQYWDYFVGLMQ</sequence>
<gene>
    <name evidence="2" type="ORF">QBC42DRAFT_214386</name>
</gene>
<dbReference type="PANTHER" id="PTHR21310:SF54">
    <property type="entry name" value="AMINOGLYCOSIDE PHOSPHOTRANSFERASE DOMAIN-CONTAINING PROTEIN"/>
    <property type="match status" value="1"/>
</dbReference>
<dbReference type="Pfam" id="PF01636">
    <property type="entry name" value="APH"/>
    <property type="match status" value="1"/>
</dbReference>
<name>A0AAV9HA82_9PEZI</name>
<dbReference type="InterPro" id="IPR011009">
    <property type="entry name" value="Kinase-like_dom_sf"/>
</dbReference>
<reference evidence="2" key="2">
    <citation type="submission" date="2023-06" db="EMBL/GenBank/DDBJ databases">
        <authorList>
            <consortium name="Lawrence Berkeley National Laboratory"/>
            <person name="Mondo S.J."/>
            <person name="Hensen N."/>
            <person name="Bonometti L."/>
            <person name="Westerberg I."/>
            <person name="Brannstrom I.O."/>
            <person name="Guillou S."/>
            <person name="Cros-Aarteil S."/>
            <person name="Calhoun S."/>
            <person name="Haridas S."/>
            <person name="Kuo A."/>
            <person name="Pangilinan J."/>
            <person name="Riley R."/>
            <person name="Labutti K."/>
            <person name="Andreopoulos B."/>
            <person name="Lipzen A."/>
            <person name="Chen C."/>
            <person name="Yanf M."/>
            <person name="Daum C."/>
            <person name="Ng V."/>
            <person name="Clum A."/>
            <person name="Steindorff A."/>
            <person name="Ohm R."/>
            <person name="Martin F."/>
            <person name="Silar P."/>
            <person name="Natvig D."/>
            <person name="Lalanne C."/>
            <person name="Gautier V."/>
            <person name="Ament-Velasquez S.L."/>
            <person name="Kruys A."/>
            <person name="Hutchinson M.I."/>
            <person name="Powell A.J."/>
            <person name="Barry K."/>
            <person name="Miller A.N."/>
            <person name="Grigoriev I.V."/>
            <person name="Debuchy R."/>
            <person name="Gladieux P."/>
            <person name="Thoren M.H."/>
            <person name="Johannesson H."/>
        </authorList>
    </citation>
    <scope>NUCLEOTIDE SEQUENCE</scope>
    <source>
        <strain evidence="2">PSN324</strain>
    </source>
</reference>
<keyword evidence="3" id="KW-1185">Reference proteome</keyword>